<dbReference type="SUPFAM" id="SSF53098">
    <property type="entry name" value="Ribonuclease H-like"/>
    <property type="match status" value="1"/>
</dbReference>
<dbReference type="InterPro" id="IPR012337">
    <property type="entry name" value="RNaseH-like_sf"/>
</dbReference>
<gene>
    <name evidence="1" type="ORF">CINCED_3A000479</name>
</gene>
<dbReference type="OrthoDB" id="6603323at2759"/>
<reference evidence="1 2" key="1">
    <citation type="submission" date="2019-08" db="EMBL/GenBank/DDBJ databases">
        <authorList>
            <person name="Alioto T."/>
            <person name="Alioto T."/>
            <person name="Gomez Garrido J."/>
        </authorList>
    </citation>
    <scope>NUCLEOTIDE SEQUENCE [LARGE SCALE GENOMIC DNA]</scope>
</reference>
<organism evidence="1 2">
    <name type="scientific">Cinara cedri</name>
    <dbReference type="NCBI Taxonomy" id="506608"/>
    <lineage>
        <taxon>Eukaryota</taxon>
        <taxon>Metazoa</taxon>
        <taxon>Ecdysozoa</taxon>
        <taxon>Arthropoda</taxon>
        <taxon>Hexapoda</taxon>
        <taxon>Insecta</taxon>
        <taxon>Pterygota</taxon>
        <taxon>Neoptera</taxon>
        <taxon>Paraneoptera</taxon>
        <taxon>Hemiptera</taxon>
        <taxon>Sternorrhyncha</taxon>
        <taxon>Aphidomorpha</taxon>
        <taxon>Aphidoidea</taxon>
        <taxon>Aphididae</taxon>
        <taxon>Lachninae</taxon>
        <taxon>Cinara</taxon>
    </lineage>
</organism>
<dbReference type="AlphaFoldDB" id="A0A5E4M7Q5"/>
<protein>
    <submittedName>
        <fullName evidence="1">Ribonuclease H-like domain</fullName>
    </submittedName>
</protein>
<dbReference type="Proteomes" id="UP000325440">
    <property type="component" value="Unassembled WGS sequence"/>
</dbReference>
<evidence type="ECO:0000313" key="2">
    <source>
        <dbReference type="Proteomes" id="UP000325440"/>
    </source>
</evidence>
<dbReference type="PANTHER" id="PTHR45913">
    <property type="entry name" value="EPM2A-INTERACTING PROTEIN 1"/>
    <property type="match status" value="1"/>
</dbReference>
<keyword evidence="2" id="KW-1185">Reference proteome</keyword>
<dbReference type="EMBL" id="CABPRJ010000032">
    <property type="protein sequence ID" value="VVC26418.1"/>
    <property type="molecule type" value="Genomic_DNA"/>
</dbReference>
<sequence length="288" mass="33475">MDKTNIIEELLFCKPIFGDTKAKTLFDITNDFMNCNNTNWENCLGVCTDGARAMAGHYGGLQALIRQKAPEMIWTHCLIHRESLASQNMCLSWLSKRNVLVRVFELRQELYTYLSEEGHNDFNKFIDSDFVIKLAYLCDIFEKLNILNTSLQDNDLDLPMSSLKIISDHLMTLKNHFEKYFSEDIVQYNWIKDPFSEKPLPNFTTTEEEQLIDISYDSSLRIKFSSFSLLGFWNSIKDEYPEISNKALRVLLPFATSYLCEADFSSVAVLKSKYRSKLNIEKEMLSQH</sequence>
<dbReference type="PANTHER" id="PTHR45913:SF19">
    <property type="entry name" value="LOW QUALITY PROTEIN: ZINC FINGER BED DOMAIN-CONTAINING PROTEIN 5-LIKE"/>
    <property type="match status" value="1"/>
</dbReference>
<evidence type="ECO:0000313" key="1">
    <source>
        <dbReference type="EMBL" id="VVC26418.1"/>
    </source>
</evidence>
<proteinExistence type="predicted"/>
<name>A0A5E4M7Q5_9HEMI</name>
<accession>A0A5E4M7Q5</accession>